<organism evidence="1 2">
    <name type="scientific">Zalaria obscura</name>
    <dbReference type="NCBI Taxonomy" id="2024903"/>
    <lineage>
        <taxon>Eukaryota</taxon>
        <taxon>Fungi</taxon>
        <taxon>Dikarya</taxon>
        <taxon>Ascomycota</taxon>
        <taxon>Pezizomycotina</taxon>
        <taxon>Dothideomycetes</taxon>
        <taxon>Dothideomycetidae</taxon>
        <taxon>Dothideales</taxon>
        <taxon>Zalariaceae</taxon>
        <taxon>Zalaria</taxon>
    </lineage>
</organism>
<name>A0ACC3SDF1_9PEZI</name>
<sequence length="258" mass="28403">MASSLLSSHLEQISLCASSIADLPFPGPKIFANALLAPHDITALIRDTEAHERALFSVAPPPIPTKSQVQELSASLSGSVASTVQGNCRTTFAPSAARPPRRHTAVAAVLGGDLYRRVRKARDEADAGRFGRTRERGDIDVEVLLEGAEKLPVPGAADKIARLRSRYQQLSDNIAHYEAKVSKQAAQLDRMNSNRDYDDMESYINEDEEAAPPAPEVFAMTKEDLLREEQEIRDLERKKRGLEERVTGMEKDLGGLMR</sequence>
<comment type="caution">
    <text evidence="1">The sequence shown here is derived from an EMBL/GenBank/DDBJ whole genome shotgun (WGS) entry which is preliminary data.</text>
</comment>
<accession>A0ACC3SDF1</accession>
<protein>
    <submittedName>
        <fullName evidence="1">Uncharacterized protein</fullName>
    </submittedName>
</protein>
<keyword evidence="2" id="KW-1185">Reference proteome</keyword>
<dbReference type="EMBL" id="JAMKPW020000022">
    <property type="protein sequence ID" value="KAK8206796.1"/>
    <property type="molecule type" value="Genomic_DNA"/>
</dbReference>
<gene>
    <name evidence="1" type="ORF">M8818_004631</name>
</gene>
<proteinExistence type="predicted"/>
<dbReference type="Proteomes" id="UP001320706">
    <property type="component" value="Unassembled WGS sequence"/>
</dbReference>
<evidence type="ECO:0000313" key="2">
    <source>
        <dbReference type="Proteomes" id="UP001320706"/>
    </source>
</evidence>
<reference evidence="1" key="1">
    <citation type="submission" date="2024-02" db="EMBL/GenBank/DDBJ databases">
        <title>Metagenome Assembled Genome of Zalaria obscura JY119.</title>
        <authorList>
            <person name="Vighnesh L."/>
            <person name="Jagadeeshwari U."/>
            <person name="Venkata Ramana C."/>
            <person name="Sasikala C."/>
        </authorList>
    </citation>
    <scope>NUCLEOTIDE SEQUENCE</scope>
    <source>
        <strain evidence="1">JY119</strain>
    </source>
</reference>
<evidence type="ECO:0000313" key="1">
    <source>
        <dbReference type="EMBL" id="KAK8206796.1"/>
    </source>
</evidence>